<dbReference type="Proteomes" id="UP001186974">
    <property type="component" value="Unassembled WGS sequence"/>
</dbReference>
<sequence>MPARTIEQTIPPGSTVLVTGVNGLVGSHVADQLLQHGFKVHGTVRSVTRCSWMLPFFASRYGADKFSLAEVADMSQAGCYDAILPGVSGIAHVASPTSADQIGNFQHVIDGAVNILESAARHPEVRRVVYTSSTAAMAMPEPVPDIVVAQDAWNTKAVMKAEANVFENDWDRMVTMYYAEKTLAEKACFEWTKQNEPGFTLNSIVLGHVLGSVLNVEHQGYPTSIGMTKMLFEGDTSAVVGLPPQWFVDAQDAARVHVAALARPDVYNERLYTFEESQNYNTVLSVFRKLEPDRQFVRDIADAGRGVCKIPNKRTADLLKEFGQNGWTRLEDSLRMTIACILESERIADITQDQGFDAK</sequence>
<organism evidence="1 2">
    <name type="scientific">Coniosporium uncinatum</name>
    <dbReference type="NCBI Taxonomy" id="93489"/>
    <lineage>
        <taxon>Eukaryota</taxon>
        <taxon>Fungi</taxon>
        <taxon>Dikarya</taxon>
        <taxon>Ascomycota</taxon>
        <taxon>Pezizomycotina</taxon>
        <taxon>Dothideomycetes</taxon>
        <taxon>Dothideomycetes incertae sedis</taxon>
        <taxon>Coniosporium</taxon>
    </lineage>
</organism>
<protein>
    <submittedName>
        <fullName evidence="1">Uncharacterized protein</fullName>
    </submittedName>
</protein>
<proteinExistence type="predicted"/>
<evidence type="ECO:0000313" key="1">
    <source>
        <dbReference type="EMBL" id="KAK3065438.1"/>
    </source>
</evidence>
<accession>A0ACC3DDD5</accession>
<keyword evidence="2" id="KW-1185">Reference proteome</keyword>
<reference evidence="1" key="1">
    <citation type="submission" date="2024-09" db="EMBL/GenBank/DDBJ databases">
        <title>Black Yeasts Isolated from many extreme environments.</title>
        <authorList>
            <person name="Coleine C."/>
            <person name="Stajich J.E."/>
            <person name="Selbmann L."/>
        </authorList>
    </citation>
    <scope>NUCLEOTIDE SEQUENCE</scope>
    <source>
        <strain evidence="1">CCFEE 5737</strain>
    </source>
</reference>
<evidence type="ECO:0000313" key="2">
    <source>
        <dbReference type="Proteomes" id="UP001186974"/>
    </source>
</evidence>
<dbReference type="EMBL" id="JAWDJW010006336">
    <property type="protein sequence ID" value="KAK3065438.1"/>
    <property type="molecule type" value="Genomic_DNA"/>
</dbReference>
<gene>
    <name evidence="1" type="ORF">LTS18_009281</name>
</gene>
<comment type="caution">
    <text evidence="1">The sequence shown here is derived from an EMBL/GenBank/DDBJ whole genome shotgun (WGS) entry which is preliminary data.</text>
</comment>
<name>A0ACC3DDD5_9PEZI</name>